<dbReference type="STRING" id="1364.LP2241_40039"/>
<dbReference type="NCBIfam" id="TIGR02168">
    <property type="entry name" value="SMC_prok_B"/>
    <property type="match status" value="1"/>
</dbReference>
<dbReference type="InterPro" id="IPR024704">
    <property type="entry name" value="SMC"/>
</dbReference>
<evidence type="ECO:0000259" key="7">
    <source>
        <dbReference type="SMART" id="SM00968"/>
    </source>
</evidence>
<dbReference type="GO" id="GO:0005737">
    <property type="term" value="C:cytoplasm"/>
    <property type="evidence" value="ECO:0007669"/>
    <property type="project" value="UniProtKB-SubCell"/>
</dbReference>
<name>A0A0D6DZA8_9LACT</name>
<dbReference type="FunFam" id="3.40.50.300:FF:000984">
    <property type="entry name" value="Chromosome partition protein Smc"/>
    <property type="match status" value="1"/>
</dbReference>
<dbReference type="RefSeq" id="WP_047915865.1">
    <property type="nucleotide sequence ID" value="NZ_LN774769.1"/>
</dbReference>
<dbReference type="SUPFAM" id="SSF52540">
    <property type="entry name" value="P-loop containing nucleoside triphosphate hydrolases"/>
    <property type="match status" value="1"/>
</dbReference>
<dbReference type="Gene3D" id="1.20.1060.20">
    <property type="match status" value="1"/>
</dbReference>
<dbReference type="AlphaFoldDB" id="A0A0D6DZA8"/>
<dbReference type="GO" id="GO:0007059">
    <property type="term" value="P:chromosome segregation"/>
    <property type="evidence" value="ECO:0007669"/>
    <property type="project" value="UniProtKB-UniRule"/>
</dbReference>
<dbReference type="SMART" id="SM00968">
    <property type="entry name" value="SMC_hinge"/>
    <property type="match status" value="1"/>
</dbReference>
<dbReference type="Pfam" id="PF06470">
    <property type="entry name" value="SMC_hinge"/>
    <property type="match status" value="1"/>
</dbReference>
<feature type="coiled-coil region" evidence="6">
    <location>
        <begin position="230"/>
        <end position="291"/>
    </location>
</feature>
<feature type="coiled-coil region" evidence="6">
    <location>
        <begin position="812"/>
        <end position="846"/>
    </location>
</feature>
<protein>
    <recommendedName>
        <fullName evidence="6">Chromosome partition protein Smc</fullName>
    </recommendedName>
</protein>
<evidence type="ECO:0000256" key="1">
    <source>
        <dbReference type="ARBA" id="ARBA00022490"/>
    </source>
</evidence>
<evidence type="ECO:0000256" key="4">
    <source>
        <dbReference type="ARBA" id="ARBA00023054"/>
    </source>
</evidence>
<keyword evidence="2 6" id="KW-0547">Nucleotide-binding</keyword>
<dbReference type="Pfam" id="PF02463">
    <property type="entry name" value="SMC_N"/>
    <property type="match status" value="1"/>
</dbReference>
<dbReference type="GO" id="GO:0003677">
    <property type="term" value="F:DNA binding"/>
    <property type="evidence" value="ECO:0007669"/>
    <property type="project" value="UniProtKB-UniRule"/>
</dbReference>
<keyword evidence="1 6" id="KW-0963">Cytoplasm</keyword>
<evidence type="ECO:0000256" key="5">
    <source>
        <dbReference type="ARBA" id="ARBA00023125"/>
    </source>
</evidence>
<dbReference type="HAMAP" id="MF_01894">
    <property type="entry name" value="Smc_prok"/>
    <property type="match status" value="1"/>
</dbReference>
<reference evidence="9" key="1">
    <citation type="submission" date="2015-01" db="EMBL/GenBank/DDBJ databases">
        <authorList>
            <person name="Andreevskaya M."/>
        </authorList>
    </citation>
    <scope>NUCLEOTIDE SEQUENCE [LARGE SCALE GENOMIC DNA]</scope>
    <source>
        <strain evidence="9">MKFS47</strain>
    </source>
</reference>
<comment type="subcellular location">
    <subcellularLocation>
        <location evidence="6">Cytoplasm</location>
    </subcellularLocation>
</comment>
<dbReference type="GO" id="GO:0030261">
    <property type="term" value="P:chromosome condensation"/>
    <property type="evidence" value="ECO:0007669"/>
    <property type="project" value="InterPro"/>
</dbReference>
<keyword evidence="5 6" id="KW-0238">DNA-binding</keyword>
<feature type="coiled-coil region" evidence="6">
    <location>
        <begin position="166"/>
        <end position="193"/>
    </location>
</feature>
<feature type="coiled-coil region" evidence="6">
    <location>
        <begin position="688"/>
        <end position="715"/>
    </location>
</feature>
<feature type="coiled-coil region" evidence="6">
    <location>
        <begin position="887"/>
        <end position="914"/>
    </location>
</feature>
<comment type="similarity">
    <text evidence="6">Belongs to the SMC family.</text>
</comment>
<comment type="subunit">
    <text evidence="6">Homodimer.</text>
</comment>
<dbReference type="GO" id="GO:0006260">
    <property type="term" value="P:DNA replication"/>
    <property type="evidence" value="ECO:0007669"/>
    <property type="project" value="UniProtKB-UniRule"/>
</dbReference>
<dbReference type="InterPro" id="IPR027417">
    <property type="entry name" value="P-loop_NTPase"/>
</dbReference>
<evidence type="ECO:0000313" key="8">
    <source>
        <dbReference type="EMBL" id="CEN28804.1"/>
    </source>
</evidence>
<proteinExistence type="inferred from homology"/>
<comment type="function">
    <text evidence="6">Required for chromosome condensation and partitioning.</text>
</comment>
<organism evidence="8 9">
    <name type="scientific">Pseudolactococcus piscium MKFS47</name>
    <dbReference type="NCBI Taxonomy" id="297352"/>
    <lineage>
        <taxon>Bacteria</taxon>
        <taxon>Bacillati</taxon>
        <taxon>Bacillota</taxon>
        <taxon>Bacilli</taxon>
        <taxon>Lactobacillales</taxon>
        <taxon>Streptococcaceae</taxon>
        <taxon>Pseudolactococcus</taxon>
    </lineage>
</organism>
<dbReference type="PIRSF" id="PIRSF005719">
    <property type="entry name" value="SMC"/>
    <property type="match status" value="1"/>
</dbReference>
<dbReference type="InterPro" id="IPR036277">
    <property type="entry name" value="SMC_hinge_sf"/>
</dbReference>
<feature type="coiled-coil region" evidence="6">
    <location>
        <begin position="324"/>
        <end position="446"/>
    </location>
</feature>
<evidence type="ECO:0000313" key="9">
    <source>
        <dbReference type="Proteomes" id="UP000033166"/>
    </source>
</evidence>
<dbReference type="CDD" id="cd03278">
    <property type="entry name" value="ABC_SMC_barmotin"/>
    <property type="match status" value="2"/>
</dbReference>
<dbReference type="SUPFAM" id="SSF90257">
    <property type="entry name" value="Myosin rod fragments"/>
    <property type="match status" value="1"/>
</dbReference>
<dbReference type="InterPro" id="IPR010935">
    <property type="entry name" value="SMC_hinge"/>
</dbReference>
<dbReference type="PANTHER" id="PTHR43977">
    <property type="entry name" value="STRUCTURAL MAINTENANCE OF CHROMOSOMES PROTEIN 3"/>
    <property type="match status" value="1"/>
</dbReference>
<dbReference type="HOGENOM" id="CLU_001042_2_2_9"/>
<dbReference type="InterPro" id="IPR003395">
    <property type="entry name" value="RecF/RecN/SMC_N"/>
</dbReference>
<evidence type="ECO:0000256" key="2">
    <source>
        <dbReference type="ARBA" id="ARBA00022741"/>
    </source>
</evidence>
<sequence>MYLKQIEMVGFKSFADRTKLTFDTGVTAIVGPNGSGKSNVTESLRWALGEQSAKSLRGAKMPDIIFAGTQKRRALNYAEVIVTFDNSDNYLPSEKTVVVTRRLYRNGDSEFLVNDKKVRLRDVHELFMDTGLGRDSFSIISQGKIEAIFNSKPEERRAIFEEAAGVLKYKTRKKETESKLSATQENMDRLDDIIYELDGQLTPLRAQRDVALKFRELDEKRGQLGLSVLVAQLTAEKRQHEQITKELETVSRSLTDIDQVETDMSRELGTLKQKRRDVELAQEKMQDELLQLTTAKSDFQSKITIYHNQAQMSQKSEAERTSRIKLLSDKVAELGEALTKLSDKLSDNQATKSDLTAQIQTLESQLANLSENPEDAIERLRAEFVDLVNQEAQLSNRITKNTSELNNIVANAASKSDENKLLSDKYSALKAELAETSQQASDLKVLIAQLLSQYQTAETAGKQLDAEHEQLQTGLFAAMDTLNKTKARLSSLENIRASHANFYQGVKAVLQASDQLPGVIGAIADLIRFDKKYATAIDIALGAGSQNVVVSDEQAAKVAINFLKAQRLGRATFLPLTTIKPRYFSKLAQVSGMPGFVDVAQNLVSYDAQLAPALSNLLGSVLIVDNNDHASKIARALNFTVRIVALDGTEIRPGGSFSGGANKKQSTTFTNVEIDALTQQVIGFDTQVKALEVQLQDIQTKRREVNAALSDLRQKGEASRLDSQACTLKEQALLATKADIESRLALSNVSGEQTHVDKLKAENVSSTESLKMISVEKDQINTAITQLKSSQSEIKSMTERVRQDLQGKQLACNDILSDIRHETNEIKRLTAEKSTLDQEIKALAVENETQDAGLTADRLATLSENLSKVSEKFDATSIKMVSLKFEREDLTAQLDELALTHEATNREKQDLLAQKTRLGLSLESLESLLIKRQNKLIDEYQMSFDAAKALAQEVTSLSESERQLQGLETQIRRLGPVNLAAIDQFNEVNNRRDFLNTQKDDLLNAKALLEATIDEMDDEVKVKFKTTFEAIRLAFKTNFTQMFGGGQADLILNSENLLAAGIEIDVQPPGKKLASLNLMSGGEKSLTALALLFSIIRVRTVPFVVLDEVEAALDEANVKRFGDYMTRFDENSQFIVVTHRKGTMKAAKVMYGVTMQEGGISKIVSVKLKDFVAAEQETP</sequence>
<dbReference type="KEGG" id="lpk:LACPI_1604"/>
<dbReference type="Gene3D" id="3.30.70.1620">
    <property type="match status" value="1"/>
</dbReference>
<gene>
    <name evidence="6" type="primary">smc</name>
    <name evidence="8" type="ORF">LACPI_1604</name>
</gene>
<dbReference type="GO" id="GO:0005694">
    <property type="term" value="C:chromosome"/>
    <property type="evidence" value="ECO:0007669"/>
    <property type="project" value="InterPro"/>
</dbReference>
<evidence type="ECO:0000256" key="6">
    <source>
        <dbReference type="HAMAP-Rule" id="MF_01894"/>
    </source>
</evidence>
<dbReference type="SUPFAM" id="SSF75553">
    <property type="entry name" value="Smc hinge domain"/>
    <property type="match status" value="1"/>
</dbReference>
<dbReference type="Proteomes" id="UP000033166">
    <property type="component" value="Chromosome I"/>
</dbReference>
<evidence type="ECO:0000256" key="3">
    <source>
        <dbReference type="ARBA" id="ARBA00022840"/>
    </source>
</evidence>
<keyword evidence="4 6" id="KW-0175">Coiled coil</keyword>
<comment type="domain">
    <text evidence="6">Contains large globular domains required for ATP hydrolysis at each terminus and a third globular domain forming a flexible hinge near the middle of the molecule. These domains are separated by coiled-coil structures.</text>
</comment>
<dbReference type="InterPro" id="IPR011890">
    <property type="entry name" value="SMC_prok"/>
</dbReference>
<dbReference type="GO" id="GO:0016887">
    <property type="term" value="F:ATP hydrolysis activity"/>
    <property type="evidence" value="ECO:0007669"/>
    <property type="project" value="InterPro"/>
</dbReference>
<keyword evidence="3 6" id="KW-0067">ATP-binding</keyword>
<feature type="domain" description="SMC hinge" evidence="7">
    <location>
        <begin position="517"/>
        <end position="634"/>
    </location>
</feature>
<dbReference type="EMBL" id="LN774769">
    <property type="protein sequence ID" value="CEN28804.1"/>
    <property type="molecule type" value="Genomic_DNA"/>
</dbReference>
<dbReference type="GO" id="GO:0005524">
    <property type="term" value="F:ATP binding"/>
    <property type="evidence" value="ECO:0007669"/>
    <property type="project" value="UniProtKB-UniRule"/>
</dbReference>
<dbReference type="GO" id="GO:0007062">
    <property type="term" value="P:sister chromatid cohesion"/>
    <property type="evidence" value="ECO:0007669"/>
    <property type="project" value="InterPro"/>
</dbReference>
<feature type="binding site" evidence="6">
    <location>
        <begin position="32"/>
        <end position="39"/>
    </location>
    <ligand>
        <name>ATP</name>
        <dbReference type="ChEBI" id="CHEBI:30616"/>
    </ligand>
</feature>
<accession>A0A0D6DZA8</accession>
<dbReference type="Gene3D" id="3.40.50.300">
    <property type="entry name" value="P-loop containing nucleotide triphosphate hydrolases"/>
    <property type="match status" value="2"/>
</dbReference>